<dbReference type="Proteomes" id="UP000319908">
    <property type="component" value="Unassembled WGS sequence"/>
</dbReference>
<name>A0A5C6BUY2_9BACT</name>
<proteinExistence type="predicted"/>
<evidence type="ECO:0000313" key="1">
    <source>
        <dbReference type="EMBL" id="TWU15457.1"/>
    </source>
</evidence>
<dbReference type="EMBL" id="SJPU01000002">
    <property type="protein sequence ID" value="TWU15457.1"/>
    <property type="molecule type" value="Genomic_DNA"/>
</dbReference>
<organism evidence="1 2">
    <name type="scientific">Allorhodopirellula heiligendammensis</name>
    <dbReference type="NCBI Taxonomy" id="2714739"/>
    <lineage>
        <taxon>Bacteria</taxon>
        <taxon>Pseudomonadati</taxon>
        <taxon>Planctomycetota</taxon>
        <taxon>Planctomycetia</taxon>
        <taxon>Pirellulales</taxon>
        <taxon>Pirellulaceae</taxon>
        <taxon>Allorhodopirellula</taxon>
    </lineage>
</organism>
<gene>
    <name evidence="1" type="ORF">Poly21_26530</name>
</gene>
<dbReference type="AlphaFoldDB" id="A0A5C6BUY2"/>
<dbReference type="RefSeq" id="WP_146407331.1">
    <property type="nucleotide sequence ID" value="NZ_SJPU01000002.1"/>
</dbReference>
<dbReference type="OrthoDB" id="9833860at2"/>
<evidence type="ECO:0000313" key="2">
    <source>
        <dbReference type="Proteomes" id="UP000319908"/>
    </source>
</evidence>
<protein>
    <submittedName>
        <fullName evidence="1">Uncharacterized protein</fullName>
    </submittedName>
</protein>
<comment type="caution">
    <text evidence="1">The sequence shown here is derived from an EMBL/GenBank/DDBJ whole genome shotgun (WGS) entry which is preliminary data.</text>
</comment>
<sequence length="157" mass="18186">MLPRLLDAFIVLDVFTEPKLSIKCAFTVIALATITECSRGHDARPAKTDELLRVCQYLSYDYYRERGESPQTLRDLQDYVAQTEWELPKLLTPNTYEHGIRMLHSGRDAWDRPIAVRRLNIPGRPMAWVSAGDDGVFGTDDDREREMMWTYLSDNED</sequence>
<reference evidence="1 2" key="1">
    <citation type="journal article" date="2020" name="Antonie Van Leeuwenhoek">
        <title>Rhodopirellula heiligendammensis sp. nov., Rhodopirellula pilleata sp. nov., and Rhodopirellula solitaria sp. nov. isolated from natural or artificial marine surfaces in Northern Germany and California, USA, and emended description of the genus Rhodopirellula.</title>
        <authorList>
            <person name="Kallscheuer N."/>
            <person name="Wiegand S."/>
            <person name="Jogler M."/>
            <person name="Boedeker C."/>
            <person name="Peeters S.H."/>
            <person name="Rast P."/>
            <person name="Heuer A."/>
            <person name="Jetten M.S.M."/>
            <person name="Rohde M."/>
            <person name="Jogler C."/>
        </authorList>
    </citation>
    <scope>NUCLEOTIDE SEQUENCE [LARGE SCALE GENOMIC DNA]</scope>
    <source>
        <strain evidence="1 2">Poly21</strain>
    </source>
</reference>
<accession>A0A5C6BUY2</accession>
<keyword evidence="2" id="KW-1185">Reference proteome</keyword>